<dbReference type="EMBL" id="OW150024">
    <property type="protein sequence ID" value="CAH2032113.1"/>
    <property type="molecule type" value="Genomic_DNA"/>
</dbReference>
<feature type="signal peptide" evidence="1">
    <location>
        <begin position="1"/>
        <end position="23"/>
    </location>
</feature>
<evidence type="ECO:0008006" key="4">
    <source>
        <dbReference type="Google" id="ProtNLM"/>
    </source>
</evidence>
<keyword evidence="1" id="KW-0732">Signal</keyword>
<protein>
    <recommendedName>
        <fullName evidence="4">Lipoprotein</fullName>
    </recommendedName>
</protein>
<evidence type="ECO:0000313" key="2">
    <source>
        <dbReference type="EMBL" id="CAH2032113.1"/>
    </source>
</evidence>
<reference evidence="2 3" key="1">
    <citation type="submission" date="2022-03" db="EMBL/GenBank/DDBJ databases">
        <authorList>
            <person name="Koch H."/>
        </authorList>
    </citation>
    <scope>NUCLEOTIDE SEQUENCE [LARGE SCALE GENOMIC DNA]</scope>
    <source>
        <strain evidence="2 3">G1</strain>
    </source>
</reference>
<dbReference type="Proteomes" id="UP001295463">
    <property type="component" value="Chromosome"/>
</dbReference>
<feature type="chain" id="PRO_5047083219" description="Lipoprotein" evidence="1">
    <location>
        <begin position="24"/>
        <end position="278"/>
    </location>
</feature>
<evidence type="ECO:0000256" key="1">
    <source>
        <dbReference type="SAM" id="SignalP"/>
    </source>
</evidence>
<organism evidence="2 3">
    <name type="scientific">Trichlorobacter ammonificans</name>
    <dbReference type="NCBI Taxonomy" id="2916410"/>
    <lineage>
        <taxon>Bacteria</taxon>
        <taxon>Pseudomonadati</taxon>
        <taxon>Thermodesulfobacteriota</taxon>
        <taxon>Desulfuromonadia</taxon>
        <taxon>Geobacterales</taxon>
        <taxon>Geobacteraceae</taxon>
        <taxon>Trichlorobacter</taxon>
    </lineage>
</organism>
<evidence type="ECO:0000313" key="3">
    <source>
        <dbReference type="Proteomes" id="UP001295463"/>
    </source>
</evidence>
<sequence length="278" mass="30855">MIRHFRLLALCSGLLLAAGCATAPEMVYVTEAQQVTTQALEPVNLDDIGLKKDLNGKFSSQLSPELAGELMSDIQAQLANTRRFTKVLMNASDQETYIVEPRIESLSSFEAPMNMDPSRKLVTFKARVRLDVKFMNTKGQEELVKSYSDDRKLETKLPKKEVLGAEKMQEFFKRAVTIGFRAAADRLGSGFNPSYEMGVISRINGRIAYVQINTSKLRKVPKKQQAVEVVDDSNAVLASLGELQIEDGSLSGRFFEKAGASVREGQKVRARVNAMLLE</sequence>
<dbReference type="PROSITE" id="PS51257">
    <property type="entry name" value="PROKAR_LIPOPROTEIN"/>
    <property type="match status" value="1"/>
</dbReference>
<dbReference type="RefSeq" id="WP_305732890.1">
    <property type="nucleotide sequence ID" value="NZ_OW150024.1"/>
</dbReference>
<name>A0ABM9DA88_9BACT</name>
<keyword evidence="3" id="KW-1185">Reference proteome</keyword>
<accession>A0ABM9DA88</accession>
<proteinExistence type="predicted"/>
<gene>
    <name evidence="2" type="ORF">GEAMG1_2277</name>
</gene>